<accession>A0A6I0ER93</accession>
<dbReference type="InterPro" id="IPR007390">
    <property type="entry name" value="Spore_V_R"/>
</dbReference>
<organism evidence="3 4">
    <name type="scientific">Heliorestis acidaminivorans</name>
    <dbReference type="NCBI Taxonomy" id="553427"/>
    <lineage>
        <taxon>Bacteria</taxon>
        <taxon>Bacillati</taxon>
        <taxon>Bacillota</taxon>
        <taxon>Clostridia</taxon>
        <taxon>Eubacteriales</taxon>
        <taxon>Heliobacteriaceae</taxon>
        <taxon>Heliorestis</taxon>
    </lineage>
</organism>
<dbReference type="InterPro" id="IPR056174">
    <property type="entry name" value="SpoVR_N"/>
</dbReference>
<dbReference type="InterPro" id="IPR057008">
    <property type="entry name" value="SpoVR-like_C"/>
</dbReference>
<dbReference type="AlphaFoldDB" id="A0A6I0ER93"/>
<feature type="domain" description="SpoVR protein-like N-terminal" evidence="1">
    <location>
        <begin position="1"/>
        <end position="110"/>
    </location>
</feature>
<dbReference type="PANTHER" id="PTHR30029:SF2">
    <property type="entry name" value="STAGE V SPORULATION PROTEIN R"/>
    <property type="match status" value="1"/>
</dbReference>
<name>A0A6I0ER93_9FIRM</name>
<evidence type="ECO:0000259" key="1">
    <source>
        <dbReference type="Pfam" id="PF04293"/>
    </source>
</evidence>
<dbReference type="PANTHER" id="PTHR30029">
    <property type="entry name" value="STAGE V SPORULATION PROTEIN R"/>
    <property type="match status" value="1"/>
</dbReference>
<reference evidence="3 4" key="1">
    <citation type="submission" date="2019-10" db="EMBL/GenBank/DDBJ databases">
        <title>Whole-genome sequence of the extremophile Heliorestis acidaminivorans DSM 24790.</title>
        <authorList>
            <person name="Kyndt J.A."/>
            <person name="Meyer T.E."/>
        </authorList>
    </citation>
    <scope>NUCLEOTIDE SEQUENCE [LARGE SCALE GENOMIC DNA]</scope>
    <source>
        <strain evidence="3 4">DSM 24790</strain>
    </source>
</reference>
<dbReference type="Pfam" id="PF04293">
    <property type="entry name" value="SpoVR"/>
    <property type="match status" value="1"/>
</dbReference>
<gene>
    <name evidence="3" type="ORF">F9B85_13495</name>
</gene>
<sequence length="183" mass="22126">MREMEMTENDAWEFAKMHAQVVQPSRMSINPYYLGLKMFEDIEKRYGRDKIFEVRETETDQSFLRNYLTKELVEDLDLYIYKKVGNQWQVVEKDWEKVRDQMVEKMTNCGFPTIFVEDGDYNRSGELFLRHAYESVELDILYLEKTLPHVYTFWQKAVHLETVIDSKKVLFTYNGEKVIRKYL</sequence>
<feature type="domain" description="SpoVR-like C-terminal" evidence="2">
    <location>
        <begin position="112"/>
        <end position="163"/>
    </location>
</feature>
<proteinExistence type="predicted"/>
<evidence type="ECO:0000313" key="4">
    <source>
        <dbReference type="Proteomes" id="UP000468766"/>
    </source>
</evidence>
<dbReference type="EMBL" id="WBXO01000015">
    <property type="protein sequence ID" value="KAB2951074.1"/>
    <property type="molecule type" value="Genomic_DNA"/>
</dbReference>
<protein>
    <submittedName>
        <fullName evidence="3">SpoVR family protein</fullName>
    </submittedName>
</protein>
<evidence type="ECO:0000259" key="2">
    <source>
        <dbReference type="Pfam" id="PF24755"/>
    </source>
</evidence>
<dbReference type="Pfam" id="PF24755">
    <property type="entry name" value="SpoVR_C"/>
    <property type="match status" value="1"/>
</dbReference>
<dbReference type="OrthoDB" id="9784270at2"/>
<evidence type="ECO:0000313" key="3">
    <source>
        <dbReference type="EMBL" id="KAB2951074.1"/>
    </source>
</evidence>
<dbReference type="Proteomes" id="UP000468766">
    <property type="component" value="Unassembled WGS sequence"/>
</dbReference>
<comment type="caution">
    <text evidence="3">The sequence shown here is derived from an EMBL/GenBank/DDBJ whole genome shotgun (WGS) entry which is preliminary data.</text>
</comment>
<keyword evidence="4" id="KW-1185">Reference proteome</keyword>